<sequence length="140" mass="16278">MIQLADSDQDISRCIPVMEQLRPHIPTADFLPRIRRQMQQGYHLAMLERDDTVVALAGFRLSENLAWGLFLYVDDLITDETQRSSGAGTALFDWLVDYAHQHHCQELHLDSGVQRFDTHRFYLREGMQITGHHFARSLKK</sequence>
<dbReference type="InterPro" id="IPR000182">
    <property type="entry name" value="GNAT_dom"/>
</dbReference>
<reference evidence="2" key="1">
    <citation type="submission" date="2018-06" db="EMBL/GenBank/DDBJ databases">
        <authorList>
            <person name="Zhirakovskaya E."/>
        </authorList>
    </citation>
    <scope>NUCLEOTIDE SEQUENCE</scope>
</reference>
<keyword evidence="2" id="KW-0808">Transferase</keyword>
<evidence type="ECO:0000259" key="1">
    <source>
        <dbReference type="PROSITE" id="PS51186"/>
    </source>
</evidence>
<organism evidence="2">
    <name type="scientific">hydrothermal vent metagenome</name>
    <dbReference type="NCBI Taxonomy" id="652676"/>
    <lineage>
        <taxon>unclassified sequences</taxon>
        <taxon>metagenomes</taxon>
        <taxon>ecological metagenomes</taxon>
    </lineage>
</organism>
<dbReference type="AlphaFoldDB" id="A0A3B1AJ29"/>
<dbReference type="SUPFAM" id="SSF55729">
    <property type="entry name" value="Acyl-CoA N-acyltransferases (Nat)"/>
    <property type="match status" value="1"/>
</dbReference>
<dbReference type="Gene3D" id="3.40.630.30">
    <property type="match status" value="1"/>
</dbReference>
<dbReference type="GO" id="GO:0016747">
    <property type="term" value="F:acyltransferase activity, transferring groups other than amino-acyl groups"/>
    <property type="evidence" value="ECO:0007669"/>
    <property type="project" value="InterPro"/>
</dbReference>
<feature type="domain" description="N-acetyltransferase" evidence="1">
    <location>
        <begin position="1"/>
        <end position="140"/>
    </location>
</feature>
<dbReference type="InterPro" id="IPR016181">
    <property type="entry name" value="Acyl_CoA_acyltransferase"/>
</dbReference>
<gene>
    <name evidence="2" type="ORF">MNBD_GAMMA20-1834</name>
</gene>
<accession>A0A3B1AJ29</accession>
<dbReference type="PROSITE" id="PS51186">
    <property type="entry name" value="GNAT"/>
    <property type="match status" value="1"/>
</dbReference>
<evidence type="ECO:0000313" key="2">
    <source>
        <dbReference type="EMBL" id="VAX03742.1"/>
    </source>
</evidence>
<proteinExistence type="predicted"/>
<name>A0A3B1AJ29_9ZZZZ</name>
<dbReference type="EMBL" id="UOFU01000348">
    <property type="protein sequence ID" value="VAX03742.1"/>
    <property type="molecule type" value="Genomic_DNA"/>
</dbReference>
<protein>
    <submittedName>
        <fullName evidence="2">Histone acetyltransferase HPA2 and related acetyltransferases</fullName>
    </submittedName>
</protein>
<dbReference type="Pfam" id="PF00583">
    <property type="entry name" value="Acetyltransf_1"/>
    <property type="match status" value="1"/>
</dbReference>
<dbReference type="CDD" id="cd04301">
    <property type="entry name" value="NAT_SF"/>
    <property type="match status" value="1"/>
</dbReference>